<dbReference type="Proteomes" id="UP000288805">
    <property type="component" value="Unassembled WGS sequence"/>
</dbReference>
<keyword evidence="1" id="KW-0862">Zinc</keyword>
<dbReference type="EMBL" id="QGNW01000617">
    <property type="protein sequence ID" value="RVW66889.1"/>
    <property type="molecule type" value="Genomic_DNA"/>
</dbReference>
<accession>A0A438G3V5</accession>
<organism evidence="2 3">
    <name type="scientific">Vitis vinifera</name>
    <name type="common">Grape</name>
    <dbReference type="NCBI Taxonomy" id="29760"/>
    <lineage>
        <taxon>Eukaryota</taxon>
        <taxon>Viridiplantae</taxon>
        <taxon>Streptophyta</taxon>
        <taxon>Embryophyta</taxon>
        <taxon>Tracheophyta</taxon>
        <taxon>Spermatophyta</taxon>
        <taxon>Magnoliopsida</taxon>
        <taxon>eudicotyledons</taxon>
        <taxon>Gunneridae</taxon>
        <taxon>Pentapetalae</taxon>
        <taxon>rosids</taxon>
        <taxon>Vitales</taxon>
        <taxon>Vitaceae</taxon>
        <taxon>Viteae</taxon>
        <taxon>Vitis</taxon>
    </lineage>
</organism>
<comment type="subcellular location">
    <subcellularLocation>
        <location evidence="1">Nucleus</location>
    </subcellularLocation>
</comment>
<sequence>MFMEGTVEEFEGAWNDMLEMFNLHGHKWVTDIYVKHSRWAEAYLREHFFAGMRSIQRCESMNAYLNHFLKTCLKLFKFVKHFDKALSHIHHNEAKAEFETHHSSTVLTTKLYALEKHVETIFTRQSFLKFRDEMKNVELFFPVSTENY</sequence>
<name>A0A438G3V5_VITVI</name>
<dbReference type="PANTHER" id="PTHR31669">
    <property type="entry name" value="PROTEIN FAR1-RELATED SEQUENCE 10-RELATED"/>
    <property type="match status" value="1"/>
</dbReference>
<dbReference type="PANTHER" id="PTHR31669:SF292">
    <property type="entry name" value="OS02G0262500 PROTEIN"/>
    <property type="match status" value="1"/>
</dbReference>
<keyword evidence="1" id="KW-0539">Nucleus</keyword>
<dbReference type="GO" id="GO:0008270">
    <property type="term" value="F:zinc ion binding"/>
    <property type="evidence" value="ECO:0007669"/>
    <property type="project" value="UniProtKB-UniRule"/>
</dbReference>
<comment type="function">
    <text evidence="1">Putative transcription activator involved in regulating light control of development.</text>
</comment>
<gene>
    <name evidence="2" type="primary">FRS5_13</name>
    <name evidence="2" type="ORF">CK203_065899</name>
</gene>
<proteinExistence type="inferred from homology"/>
<dbReference type="GO" id="GO:0005634">
    <property type="term" value="C:nucleus"/>
    <property type="evidence" value="ECO:0007669"/>
    <property type="project" value="UniProtKB-SubCell"/>
</dbReference>
<comment type="caution">
    <text evidence="2">The sequence shown here is derived from an EMBL/GenBank/DDBJ whole genome shotgun (WGS) entry which is preliminary data.</text>
</comment>
<comment type="similarity">
    <text evidence="1">Belongs to the FHY3/FAR1 family.</text>
</comment>
<protein>
    <recommendedName>
        <fullName evidence="1">Protein FAR1-RELATED SEQUENCE</fullName>
    </recommendedName>
</protein>
<evidence type="ECO:0000313" key="2">
    <source>
        <dbReference type="EMBL" id="RVW66889.1"/>
    </source>
</evidence>
<keyword evidence="1" id="KW-0863">Zinc-finger</keyword>
<dbReference type="InterPro" id="IPR031052">
    <property type="entry name" value="FHY3/FAR1"/>
</dbReference>
<reference evidence="2 3" key="1">
    <citation type="journal article" date="2018" name="PLoS Genet.">
        <title>Population sequencing reveals clonal diversity and ancestral inbreeding in the grapevine cultivar Chardonnay.</title>
        <authorList>
            <person name="Roach M.J."/>
            <person name="Johnson D.L."/>
            <person name="Bohlmann J."/>
            <person name="van Vuuren H.J."/>
            <person name="Jones S.J."/>
            <person name="Pretorius I.S."/>
            <person name="Schmidt S.A."/>
            <person name="Borneman A.R."/>
        </authorList>
    </citation>
    <scope>NUCLEOTIDE SEQUENCE [LARGE SCALE GENOMIC DNA]</scope>
    <source>
        <strain evidence="3">cv. Chardonnay</strain>
        <tissue evidence="2">Leaf</tissue>
    </source>
</reference>
<dbReference type="GO" id="GO:0006355">
    <property type="term" value="P:regulation of DNA-templated transcription"/>
    <property type="evidence" value="ECO:0007669"/>
    <property type="project" value="UniProtKB-UniRule"/>
</dbReference>
<keyword evidence="1" id="KW-0479">Metal-binding</keyword>
<evidence type="ECO:0000313" key="3">
    <source>
        <dbReference type="Proteomes" id="UP000288805"/>
    </source>
</evidence>
<dbReference type="AlphaFoldDB" id="A0A438G3V5"/>
<evidence type="ECO:0000256" key="1">
    <source>
        <dbReference type="RuleBase" id="RU367018"/>
    </source>
</evidence>